<dbReference type="STRING" id="331657.A0A4U0WT92"/>
<keyword evidence="3" id="KW-1185">Reference proteome</keyword>
<evidence type="ECO:0000256" key="1">
    <source>
        <dbReference type="SAM" id="MobiDB-lite"/>
    </source>
</evidence>
<name>A0A4U0WT92_9PEZI</name>
<feature type="region of interest" description="Disordered" evidence="1">
    <location>
        <begin position="1"/>
        <end position="36"/>
    </location>
</feature>
<dbReference type="Proteomes" id="UP000308768">
    <property type="component" value="Unassembled WGS sequence"/>
</dbReference>
<sequence>MTAPTSAPPPLFSAVDTTSTNGEGKDDVESPSLSDSNALARFEFEAGRSSKDGTKILMVEWEDDEITRHISGKWHISRKQKSSSTVLPAQDRSTDEHDVNRLYFLLPPGVDVPPTVILTHIPSNAASSESTVWRTNPLPAIFPPELGTSARLEGKKGVLHTIWAKKRLQVLQCEVEAEKRRNTEGVGLQMALQEREWIEQNFGVVAKPTDISLPAGDGAAGAMKEAMAVSPKNPRSPSGRLVEKPKGLKLGTSETELSGRQENGRAGSEQKSAWDPLSPESSDVAVSSFGAFAAVNGVGPPALATKSAQSPAVLRKAVPQRPPASVMAQQRQNGISSLDAFAGGTPRDLLFSPASGTGSEWNTFQAEEEDNGDELFALPMSPRSPEMAKSPFSFGREESMKLVNEA</sequence>
<feature type="region of interest" description="Disordered" evidence="1">
    <location>
        <begin position="216"/>
        <end position="279"/>
    </location>
</feature>
<feature type="compositionally biased region" description="Pro residues" evidence="1">
    <location>
        <begin position="1"/>
        <end position="11"/>
    </location>
</feature>
<dbReference type="AlphaFoldDB" id="A0A4U0WT92"/>
<organism evidence="2 3">
    <name type="scientific">Cryomyces minteri</name>
    <dbReference type="NCBI Taxonomy" id="331657"/>
    <lineage>
        <taxon>Eukaryota</taxon>
        <taxon>Fungi</taxon>
        <taxon>Dikarya</taxon>
        <taxon>Ascomycota</taxon>
        <taxon>Pezizomycotina</taxon>
        <taxon>Dothideomycetes</taxon>
        <taxon>Dothideomycetes incertae sedis</taxon>
        <taxon>Cryomyces</taxon>
    </lineage>
</organism>
<protein>
    <submittedName>
        <fullName evidence="2">Uncharacterized protein</fullName>
    </submittedName>
</protein>
<proteinExistence type="predicted"/>
<gene>
    <name evidence="2" type="ORF">B0A49_07704</name>
</gene>
<evidence type="ECO:0000313" key="3">
    <source>
        <dbReference type="Proteomes" id="UP000308768"/>
    </source>
</evidence>
<feature type="region of interest" description="Disordered" evidence="1">
    <location>
        <begin position="378"/>
        <end position="398"/>
    </location>
</feature>
<comment type="caution">
    <text evidence="2">The sequence shown here is derived from an EMBL/GenBank/DDBJ whole genome shotgun (WGS) entry which is preliminary data.</text>
</comment>
<dbReference type="EMBL" id="NAJN01000980">
    <property type="protein sequence ID" value="TKA66802.1"/>
    <property type="molecule type" value="Genomic_DNA"/>
</dbReference>
<dbReference type="OrthoDB" id="5344482at2759"/>
<reference evidence="2 3" key="1">
    <citation type="submission" date="2017-03" db="EMBL/GenBank/DDBJ databases">
        <title>Genomes of endolithic fungi from Antarctica.</title>
        <authorList>
            <person name="Coleine C."/>
            <person name="Masonjones S."/>
            <person name="Stajich J.E."/>
        </authorList>
    </citation>
    <scope>NUCLEOTIDE SEQUENCE [LARGE SCALE GENOMIC DNA]</scope>
    <source>
        <strain evidence="2 3">CCFEE 5187</strain>
    </source>
</reference>
<evidence type="ECO:0000313" key="2">
    <source>
        <dbReference type="EMBL" id="TKA66802.1"/>
    </source>
</evidence>
<accession>A0A4U0WT92</accession>